<dbReference type="RefSeq" id="XP_047755630.1">
    <property type="nucleotide sequence ID" value="XM_047899721.1"/>
</dbReference>
<organism evidence="6 7">
    <name type="scientific">Passalora fulva</name>
    <name type="common">Tomato leaf mold</name>
    <name type="synonym">Cladosporium fulvum</name>
    <dbReference type="NCBI Taxonomy" id="5499"/>
    <lineage>
        <taxon>Eukaryota</taxon>
        <taxon>Fungi</taxon>
        <taxon>Dikarya</taxon>
        <taxon>Ascomycota</taxon>
        <taxon>Pezizomycotina</taxon>
        <taxon>Dothideomycetes</taxon>
        <taxon>Dothideomycetidae</taxon>
        <taxon>Mycosphaerellales</taxon>
        <taxon>Mycosphaerellaceae</taxon>
        <taxon>Fulvia</taxon>
    </lineage>
</organism>
<keyword evidence="3" id="KW-0067">ATP-binding</keyword>
<feature type="region of interest" description="Disordered" evidence="4">
    <location>
        <begin position="1133"/>
        <end position="1179"/>
    </location>
</feature>
<reference evidence="6" key="1">
    <citation type="submission" date="2021-12" db="EMBL/GenBank/DDBJ databases">
        <authorList>
            <person name="Zaccaron A."/>
            <person name="Stergiopoulos I."/>
        </authorList>
    </citation>
    <scope>NUCLEOTIDE SEQUENCE</scope>
    <source>
        <strain evidence="6">Race5_Kim</strain>
    </source>
</reference>
<evidence type="ECO:0000256" key="4">
    <source>
        <dbReference type="SAM" id="MobiDB-lite"/>
    </source>
</evidence>
<evidence type="ECO:0000313" key="6">
    <source>
        <dbReference type="EMBL" id="UJO11264.1"/>
    </source>
</evidence>
<dbReference type="Gene3D" id="3.40.50.300">
    <property type="entry name" value="P-loop containing nucleotide triphosphate hydrolases"/>
    <property type="match status" value="2"/>
</dbReference>
<dbReference type="PANTHER" id="PTHR45626">
    <property type="entry name" value="TRANSCRIPTION TERMINATION FACTOR 2-RELATED"/>
    <property type="match status" value="1"/>
</dbReference>
<feature type="compositionally biased region" description="Polar residues" evidence="4">
    <location>
        <begin position="12"/>
        <end position="27"/>
    </location>
</feature>
<evidence type="ECO:0000256" key="1">
    <source>
        <dbReference type="ARBA" id="ARBA00022741"/>
    </source>
</evidence>
<evidence type="ECO:0000259" key="5">
    <source>
        <dbReference type="PROSITE" id="PS51194"/>
    </source>
</evidence>
<dbReference type="EMBL" id="CP090163">
    <property type="protein sequence ID" value="UJO11264.1"/>
    <property type="molecule type" value="Genomic_DNA"/>
</dbReference>
<reference evidence="6" key="2">
    <citation type="journal article" date="2022" name="Microb. Genom.">
        <title>A chromosome-scale genome assembly of the tomato pathogen Cladosporium fulvum reveals a compartmentalized genome architecture and the presence of a dispensable chromosome.</title>
        <authorList>
            <person name="Zaccaron A.Z."/>
            <person name="Chen L.H."/>
            <person name="Samaras A."/>
            <person name="Stergiopoulos I."/>
        </authorList>
    </citation>
    <scope>NUCLEOTIDE SEQUENCE</scope>
    <source>
        <strain evidence="6">Race5_Kim</strain>
    </source>
</reference>
<gene>
    <name evidence="6" type="ORF">CLAFUR5_00573</name>
</gene>
<keyword evidence="7" id="KW-1185">Reference proteome</keyword>
<dbReference type="Pfam" id="PF00271">
    <property type="entry name" value="Helicase_C"/>
    <property type="match status" value="1"/>
</dbReference>
<feature type="region of interest" description="Disordered" evidence="4">
    <location>
        <begin position="840"/>
        <end position="937"/>
    </location>
</feature>
<dbReference type="Pfam" id="PF00176">
    <property type="entry name" value="SNF2-rel_dom"/>
    <property type="match status" value="1"/>
</dbReference>
<dbReference type="SUPFAM" id="SSF52540">
    <property type="entry name" value="P-loop containing nucleoside triphosphate hydrolases"/>
    <property type="match status" value="2"/>
</dbReference>
<evidence type="ECO:0000313" key="7">
    <source>
        <dbReference type="Proteomes" id="UP000756132"/>
    </source>
</evidence>
<dbReference type="GO" id="GO:0005524">
    <property type="term" value="F:ATP binding"/>
    <property type="evidence" value="ECO:0007669"/>
    <property type="project" value="UniProtKB-KW"/>
</dbReference>
<dbReference type="GO" id="GO:0008094">
    <property type="term" value="F:ATP-dependent activity, acting on DNA"/>
    <property type="evidence" value="ECO:0007669"/>
    <property type="project" value="TreeGrafter"/>
</dbReference>
<dbReference type="PROSITE" id="PS51194">
    <property type="entry name" value="HELICASE_CTER"/>
    <property type="match status" value="1"/>
</dbReference>
<dbReference type="KEGG" id="ffu:CLAFUR5_00573"/>
<proteinExistence type="predicted"/>
<dbReference type="CDD" id="cd18793">
    <property type="entry name" value="SF2_C_SNF"/>
    <property type="match status" value="1"/>
</dbReference>
<dbReference type="InterPro" id="IPR001650">
    <property type="entry name" value="Helicase_C-like"/>
</dbReference>
<dbReference type="GO" id="GO:0006281">
    <property type="term" value="P:DNA repair"/>
    <property type="evidence" value="ECO:0007669"/>
    <property type="project" value="TreeGrafter"/>
</dbReference>
<dbReference type="InterPro" id="IPR050628">
    <property type="entry name" value="SNF2_RAD54_helicase_TF"/>
</dbReference>
<name>A0A9Q8P2Z0_PASFU</name>
<keyword evidence="1" id="KW-0547">Nucleotide-binding</keyword>
<evidence type="ECO:0000256" key="3">
    <source>
        <dbReference type="ARBA" id="ARBA00022840"/>
    </source>
</evidence>
<dbReference type="InterPro" id="IPR027417">
    <property type="entry name" value="P-loop_NTPase"/>
</dbReference>
<feature type="region of interest" description="Disordered" evidence="4">
    <location>
        <begin position="1"/>
        <end position="41"/>
    </location>
</feature>
<dbReference type="SMART" id="SM00487">
    <property type="entry name" value="DEXDc"/>
    <property type="match status" value="1"/>
</dbReference>
<dbReference type="GO" id="GO:0016787">
    <property type="term" value="F:hydrolase activity"/>
    <property type="evidence" value="ECO:0007669"/>
    <property type="project" value="UniProtKB-KW"/>
</dbReference>
<accession>A0A9Q8P2Z0</accession>
<protein>
    <submittedName>
        <fullName evidence="6">F-box protein</fullName>
    </submittedName>
</protein>
<dbReference type="PANTHER" id="PTHR45626:SF51">
    <property type="entry name" value="SNF2-RELATED DOMAIN-CONTAINING PROTEIN"/>
    <property type="match status" value="1"/>
</dbReference>
<dbReference type="AlphaFoldDB" id="A0A9Q8P2Z0"/>
<dbReference type="OrthoDB" id="2801544at2759"/>
<dbReference type="InterPro" id="IPR049730">
    <property type="entry name" value="SNF2/RAD54-like_C"/>
</dbReference>
<dbReference type="GO" id="GO:0005634">
    <property type="term" value="C:nucleus"/>
    <property type="evidence" value="ECO:0007669"/>
    <property type="project" value="TreeGrafter"/>
</dbReference>
<dbReference type="Proteomes" id="UP000756132">
    <property type="component" value="Chromosome 1"/>
</dbReference>
<keyword evidence="2" id="KW-0378">Hydrolase</keyword>
<feature type="domain" description="Helicase C-terminal" evidence="5">
    <location>
        <begin position="959"/>
        <end position="1114"/>
    </location>
</feature>
<dbReference type="InterPro" id="IPR014001">
    <property type="entry name" value="Helicase_ATP-bd"/>
</dbReference>
<dbReference type="InterPro" id="IPR000330">
    <property type="entry name" value="SNF2_N"/>
</dbReference>
<sequence length="1179" mass="132276">MALSRSSEEADGTSNATPATSPRASESNSEEDTLDGTNPISQITSQSSNYLGLGCLVIEGPANSDSPRIDKWQGVTSALLATYNTPLASDLDRLLQAGWIRLEQGAESSSVGSWLVLRLYVLYTDVARFVIERKNTQLSTSLMNIVQHINTSSELWNGYYDPSSVRNFDMFATRDCDDSGLYYMFNKLPSPSPDPTLVRDKYDREALEDLLDCRSRLRGMNTNLYPYQRRSAGAMLQRESATRKILDPRLERRVAADGSTFYYNAREFEFRKDPEYAEACRSGVLAETMGYGKTVMVLALVCATRGHYPQVPVQYSLAAVRPVTGSLADMAISAINRTSVPWRVEFDRVKHHSGDELTRCEQLLRSTPATYDVPVIPIRWSRTTRSPPPQRIMLAASTLVVVPRNLCKQWQTEITKHVEDGYLKVLVMDDRKKALPVAEELREYDVILFTRSRFDMENKDGEDRDGRRVVGSLVCRCPYIGATRKRDCNCVREDMVYDSPLKHLHFKRLVVDEGHFFSGKNTNTAIVANRLVTADHKWSVSGTPAKDLLGVEVDVSTMWNAGDDLDEMLEQRRRFNLKLDGSGAIESLGSLSSNFLKIAPWTLSSSAWKDYVFRHESHKRYTFSGFSLCLQQTLRDLVIKTRPADVERDLKLPPLTHSIIRLEPCGFDKLSANLFTLVLMANAITSERKDADYLFHKGSAKERYQLVSNLRQSAFFWSGFSESDVQASIDNSTRYLEEESTTCTADDRRLLLDAVACARVVLDSGGWKALSRSHELGLYVDQWPSESAEHWTFDELDRPVITGISQLLEAQTFVDQRLNEPDPGEGLSGAGIKALATARSNGNNLEDQPTEDRKPVLNKAGLPQSSIDGEPKLKRQNAKNMSASSRSSRSPGKPRQTAMPHRVRKARTVPSDQPDQTETDPLPDDTVPAPDGDRKKLAPDSLYAKARIIGTTSAKLSYLLDQILLYHADEKILVFYQGDNIAYYIAQALDLLHIKHEIYAKSLQSRMKSEYIVKFDQGNETRVLLMDVGQAAFGLNLSSASRIYFVNPVCRPNIEAQAIKRSHRIGQTRSVVVETLVLKGSLEEQLLERSRRMTADEHREAKTLEDDDGIKEIIQSARPVRMSPEELSGIAMMAPMAEPQQLWGRPGGPSPRKRKRAASDGGTTEVHKQKKRKGEDAVR</sequence>
<dbReference type="GeneID" id="71980451"/>
<evidence type="ECO:0000256" key="2">
    <source>
        <dbReference type="ARBA" id="ARBA00022801"/>
    </source>
</evidence>